<comment type="cofactor">
    <cofactor evidence="1 8">
        <name>heme</name>
        <dbReference type="ChEBI" id="CHEBI:30413"/>
    </cofactor>
</comment>
<dbReference type="Proteomes" id="UP000284842">
    <property type="component" value="Unassembled WGS sequence"/>
</dbReference>
<keyword evidence="10" id="KW-0472">Membrane</keyword>
<evidence type="ECO:0000256" key="9">
    <source>
        <dbReference type="RuleBase" id="RU000461"/>
    </source>
</evidence>
<dbReference type="GO" id="GO:0016705">
    <property type="term" value="F:oxidoreductase activity, acting on paired donors, with incorporation or reduction of molecular oxygen"/>
    <property type="evidence" value="ECO:0007669"/>
    <property type="project" value="InterPro"/>
</dbReference>
<keyword evidence="3 8" id="KW-0349">Heme</keyword>
<evidence type="ECO:0000256" key="2">
    <source>
        <dbReference type="ARBA" id="ARBA00010617"/>
    </source>
</evidence>
<dbReference type="InterPro" id="IPR036396">
    <property type="entry name" value="Cyt_P450_sf"/>
</dbReference>
<evidence type="ECO:0000256" key="1">
    <source>
        <dbReference type="ARBA" id="ARBA00001971"/>
    </source>
</evidence>
<gene>
    <name evidence="11" type="ORF">CVT24_010243</name>
</gene>
<name>A0A409YP64_9AGAR</name>
<dbReference type="PRINTS" id="PR00463">
    <property type="entry name" value="EP450I"/>
</dbReference>
<keyword evidence="10" id="KW-0812">Transmembrane</keyword>
<evidence type="ECO:0000256" key="7">
    <source>
        <dbReference type="ARBA" id="ARBA00023033"/>
    </source>
</evidence>
<dbReference type="PANTHER" id="PTHR24287:SF1">
    <property type="entry name" value="P450, PUTATIVE (EUROFUNG)-RELATED"/>
    <property type="match status" value="1"/>
</dbReference>
<dbReference type="SUPFAM" id="SSF48264">
    <property type="entry name" value="Cytochrome P450"/>
    <property type="match status" value="1"/>
</dbReference>
<evidence type="ECO:0008006" key="13">
    <source>
        <dbReference type="Google" id="ProtNLM"/>
    </source>
</evidence>
<reference evidence="11 12" key="1">
    <citation type="journal article" date="2018" name="Evol. Lett.">
        <title>Horizontal gene cluster transfer increased hallucinogenic mushroom diversity.</title>
        <authorList>
            <person name="Reynolds H.T."/>
            <person name="Vijayakumar V."/>
            <person name="Gluck-Thaler E."/>
            <person name="Korotkin H.B."/>
            <person name="Matheny P.B."/>
            <person name="Slot J.C."/>
        </authorList>
    </citation>
    <scope>NUCLEOTIDE SEQUENCE [LARGE SCALE GENOMIC DNA]</scope>
    <source>
        <strain evidence="11 12">2629</strain>
    </source>
</reference>
<keyword evidence="4 8" id="KW-0479">Metal-binding</keyword>
<dbReference type="CDD" id="cd11063">
    <property type="entry name" value="CYP52"/>
    <property type="match status" value="1"/>
</dbReference>
<evidence type="ECO:0000313" key="11">
    <source>
        <dbReference type="EMBL" id="PPR04826.1"/>
    </source>
</evidence>
<dbReference type="InterPro" id="IPR001128">
    <property type="entry name" value="Cyt_P450"/>
</dbReference>
<dbReference type="OrthoDB" id="1470350at2759"/>
<dbReference type="AlphaFoldDB" id="A0A409YP64"/>
<dbReference type="InterPro" id="IPR002401">
    <property type="entry name" value="Cyt_P450_E_grp-I"/>
</dbReference>
<evidence type="ECO:0000256" key="3">
    <source>
        <dbReference type="ARBA" id="ARBA00022617"/>
    </source>
</evidence>
<comment type="similarity">
    <text evidence="2 9">Belongs to the cytochrome P450 family.</text>
</comment>
<dbReference type="InterPro" id="IPR017972">
    <property type="entry name" value="Cyt_P450_CS"/>
</dbReference>
<comment type="caution">
    <text evidence="11">The sequence shown here is derived from an EMBL/GenBank/DDBJ whole genome shotgun (WGS) entry which is preliminary data.</text>
</comment>
<keyword evidence="6 8" id="KW-0408">Iron</keyword>
<keyword evidence="7 9" id="KW-0503">Monooxygenase</keyword>
<dbReference type="Pfam" id="PF00067">
    <property type="entry name" value="p450"/>
    <property type="match status" value="1"/>
</dbReference>
<dbReference type="GO" id="GO:0005506">
    <property type="term" value="F:iron ion binding"/>
    <property type="evidence" value="ECO:0007669"/>
    <property type="project" value="InterPro"/>
</dbReference>
<sequence>MTPPTPPGPRHLIAFLPRLFGPSLVLVASLNLWNVYIEGNAQLASILSSRYLVQVPKWAIVGLGLVARPAWFYIGFYLERFSYWRAAKTLGAVLPPVVGDSTVSVISKRMKSIESGYPGMFTNRFRKEYGQGGNIVQLSLLGNRMAFTVEPEHVKAMLATQFDSFEKGPVIIGIFDSLLGVGIFNSDGDMWKFHRAMTRPFFTKERISDFEIYTRNCDRALELARGRLAEGYSFDFQDLVGRFTLDAASEFLFGYNVDSLSAGIAYPKHALHRTNSLFHSHASNSFLHAFNKGQHQLAVRMGAGPNWPFFEFWKNKIVPLREEIDHFTEPILNEALANREQKLGSKAPGSDEKMVEEDNTLLAHLVNHTQDPKILMDELVNLLVAGRDTTMSLLTFAVYMLIENPHIEHKLREEVFEKVGLRDTSTHGNMRDMRYMRAFLNEVLRLYPSVPLNGRRTNKPVVLPSKNPTEAPIYIPAETATIYSVFYIHRRKDLWGPDALEFDPDRFLDDRLHKYLTPNPYIFCPFNAGPRICLGQQFAYHEATFFLVRLLQQFTNFKLDESENIKPPKEWKSVEGPQGRDHVVPDVGLTMSVKGGLWMTMQELKVDDI</sequence>
<keyword evidence="12" id="KW-1185">Reference proteome</keyword>
<evidence type="ECO:0000256" key="5">
    <source>
        <dbReference type="ARBA" id="ARBA00023002"/>
    </source>
</evidence>
<dbReference type="Gene3D" id="1.10.630.10">
    <property type="entry name" value="Cytochrome P450"/>
    <property type="match status" value="1"/>
</dbReference>
<dbReference type="InterPro" id="IPR047146">
    <property type="entry name" value="Cyt_P450_E_CYP52_fungi"/>
</dbReference>
<dbReference type="EMBL" id="NHTK01000887">
    <property type="protein sequence ID" value="PPR04826.1"/>
    <property type="molecule type" value="Genomic_DNA"/>
</dbReference>
<keyword evidence="10" id="KW-1133">Transmembrane helix</keyword>
<dbReference type="PRINTS" id="PR00385">
    <property type="entry name" value="P450"/>
</dbReference>
<evidence type="ECO:0000313" key="12">
    <source>
        <dbReference type="Proteomes" id="UP000284842"/>
    </source>
</evidence>
<evidence type="ECO:0000256" key="8">
    <source>
        <dbReference type="PIRSR" id="PIRSR602401-1"/>
    </source>
</evidence>
<evidence type="ECO:0000256" key="4">
    <source>
        <dbReference type="ARBA" id="ARBA00022723"/>
    </source>
</evidence>
<organism evidence="11 12">
    <name type="scientific">Panaeolus cyanescens</name>
    <dbReference type="NCBI Taxonomy" id="181874"/>
    <lineage>
        <taxon>Eukaryota</taxon>
        <taxon>Fungi</taxon>
        <taxon>Dikarya</taxon>
        <taxon>Basidiomycota</taxon>
        <taxon>Agaricomycotina</taxon>
        <taxon>Agaricomycetes</taxon>
        <taxon>Agaricomycetidae</taxon>
        <taxon>Agaricales</taxon>
        <taxon>Agaricineae</taxon>
        <taxon>Galeropsidaceae</taxon>
        <taxon>Panaeolus</taxon>
    </lineage>
</organism>
<proteinExistence type="inferred from homology"/>
<dbReference type="GO" id="GO:0004497">
    <property type="term" value="F:monooxygenase activity"/>
    <property type="evidence" value="ECO:0007669"/>
    <property type="project" value="UniProtKB-KW"/>
</dbReference>
<dbReference type="InParanoid" id="A0A409YP64"/>
<evidence type="ECO:0000256" key="6">
    <source>
        <dbReference type="ARBA" id="ARBA00023004"/>
    </source>
</evidence>
<dbReference type="PANTHER" id="PTHR24287">
    <property type="entry name" value="P450, PUTATIVE (EUROFUNG)-RELATED"/>
    <property type="match status" value="1"/>
</dbReference>
<keyword evidence="5 9" id="KW-0560">Oxidoreductase</keyword>
<dbReference type="PROSITE" id="PS00086">
    <property type="entry name" value="CYTOCHROME_P450"/>
    <property type="match status" value="1"/>
</dbReference>
<evidence type="ECO:0000256" key="10">
    <source>
        <dbReference type="SAM" id="Phobius"/>
    </source>
</evidence>
<dbReference type="STRING" id="181874.A0A409YP64"/>
<accession>A0A409YP64</accession>
<feature type="transmembrane region" description="Helical" evidence="10">
    <location>
        <begin position="12"/>
        <end position="37"/>
    </location>
</feature>
<feature type="binding site" description="axial binding residue" evidence="8">
    <location>
        <position position="533"/>
    </location>
    <ligand>
        <name>heme</name>
        <dbReference type="ChEBI" id="CHEBI:30413"/>
    </ligand>
    <ligandPart>
        <name>Fe</name>
        <dbReference type="ChEBI" id="CHEBI:18248"/>
    </ligandPart>
</feature>
<feature type="transmembrane region" description="Helical" evidence="10">
    <location>
        <begin position="58"/>
        <end position="78"/>
    </location>
</feature>
<dbReference type="GO" id="GO:0020037">
    <property type="term" value="F:heme binding"/>
    <property type="evidence" value="ECO:0007669"/>
    <property type="project" value="InterPro"/>
</dbReference>
<protein>
    <recommendedName>
        <fullName evidence="13">Cytochrome P450</fullName>
    </recommendedName>
</protein>